<dbReference type="AlphaFoldDB" id="A0A2T9YBT4"/>
<dbReference type="OrthoDB" id="2897838at2759"/>
<protein>
    <submittedName>
        <fullName evidence="1">Uncharacterized protein</fullName>
    </submittedName>
</protein>
<evidence type="ECO:0000313" key="1">
    <source>
        <dbReference type="EMBL" id="PVU89790.1"/>
    </source>
</evidence>
<name>A0A2T9YBT4_9FUNG</name>
<dbReference type="Proteomes" id="UP000245383">
    <property type="component" value="Unassembled WGS sequence"/>
</dbReference>
<gene>
    <name evidence="1" type="ORF">BB561_005162</name>
</gene>
<organism evidence="1 2">
    <name type="scientific">Smittium simulii</name>
    <dbReference type="NCBI Taxonomy" id="133385"/>
    <lineage>
        <taxon>Eukaryota</taxon>
        <taxon>Fungi</taxon>
        <taxon>Fungi incertae sedis</taxon>
        <taxon>Zoopagomycota</taxon>
        <taxon>Kickxellomycotina</taxon>
        <taxon>Harpellomycetes</taxon>
        <taxon>Harpellales</taxon>
        <taxon>Legeriomycetaceae</taxon>
        <taxon>Smittium</taxon>
    </lineage>
</organism>
<reference evidence="1 2" key="1">
    <citation type="journal article" date="2018" name="MBio">
        <title>Comparative Genomics Reveals the Core Gene Toolbox for the Fungus-Insect Symbiosis.</title>
        <authorList>
            <person name="Wang Y."/>
            <person name="Stata M."/>
            <person name="Wang W."/>
            <person name="Stajich J.E."/>
            <person name="White M.M."/>
            <person name="Moncalvo J.M."/>
        </authorList>
    </citation>
    <scope>NUCLEOTIDE SEQUENCE [LARGE SCALE GENOMIC DNA]</scope>
    <source>
        <strain evidence="1 2">SWE-8-4</strain>
    </source>
</reference>
<keyword evidence="2" id="KW-1185">Reference proteome</keyword>
<dbReference type="EMBL" id="MBFR01000297">
    <property type="protein sequence ID" value="PVU89790.1"/>
    <property type="molecule type" value="Genomic_DNA"/>
</dbReference>
<evidence type="ECO:0000313" key="2">
    <source>
        <dbReference type="Proteomes" id="UP000245383"/>
    </source>
</evidence>
<accession>A0A2T9YBT4</accession>
<comment type="caution">
    <text evidence="1">The sequence shown here is derived from an EMBL/GenBank/DDBJ whole genome shotgun (WGS) entry which is preliminary data.</text>
</comment>
<sequence>MDCHGDSEQSSNSELRILEIESAKMERSTAWGIVVESQSYSVLWPPSIVSAHINVKELLAVYYALQLHSVVGRPIRAKIWGNYLSQITRSLRKIVVSLYKDKHMFSDVLCTNVHQPGRRAIKTNSSNGMVSFNRDIQETEQNIWPYDVDLFATKQNKKLSKYYSWYQDSQSVGANAPSHSWLQWNAPTVVPLSSNYLLIANLKRLFKSSTGKNNYDNNYDNVKVCNLVSNSGKNQNSRAHTNTGVRDYARPIKRQISSTQEQILVADGIENQRRTLQQEGLTDLNLDLITANTRSVKRRSRYYTTQKEFID</sequence>
<proteinExistence type="predicted"/>